<comment type="caution">
    <text evidence="1">The sequence shown here is derived from an EMBL/GenBank/DDBJ whole genome shotgun (WGS) entry which is preliminary data.</text>
</comment>
<dbReference type="AlphaFoldDB" id="A0A978URR1"/>
<proteinExistence type="predicted"/>
<evidence type="ECO:0000313" key="1">
    <source>
        <dbReference type="EMBL" id="KAH7517561.1"/>
    </source>
</evidence>
<evidence type="ECO:0000313" key="2">
    <source>
        <dbReference type="Proteomes" id="UP000813462"/>
    </source>
</evidence>
<dbReference type="EMBL" id="JAEACU010000009">
    <property type="protein sequence ID" value="KAH7517561.1"/>
    <property type="molecule type" value="Genomic_DNA"/>
</dbReference>
<name>A0A978URR1_ZIZJJ</name>
<gene>
    <name evidence="1" type="ORF">FEM48_Zijuj09G0078000</name>
</gene>
<accession>A0A978URR1</accession>
<organism evidence="1 2">
    <name type="scientific">Ziziphus jujuba var. spinosa</name>
    <dbReference type="NCBI Taxonomy" id="714518"/>
    <lineage>
        <taxon>Eukaryota</taxon>
        <taxon>Viridiplantae</taxon>
        <taxon>Streptophyta</taxon>
        <taxon>Embryophyta</taxon>
        <taxon>Tracheophyta</taxon>
        <taxon>Spermatophyta</taxon>
        <taxon>Magnoliopsida</taxon>
        <taxon>eudicotyledons</taxon>
        <taxon>Gunneridae</taxon>
        <taxon>Pentapetalae</taxon>
        <taxon>rosids</taxon>
        <taxon>fabids</taxon>
        <taxon>Rosales</taxon>
        <taxon>Rhamnaceae</taxon>
        <taxon>Paliureae</taxon>
        <taxon>Ziziphus</taxon>
    </lineage>
</organism>
<reference evidence="1" key="1">
    <citation type="journal article" date="2021" name="Front. Plant Sci.">
        <title>Chromosome-Scale Genome Assembly for Chinese Sour Jujube and Insights Into Its Genome Evolution and Domestication Signature.</title>
        <authorList>
            <person name="Shen L.-Y."/>
            <person name="Luo H."/>
            <person name="Wang X.-L."/>
            <person name="Wang X.-M."/>
            <person name="Qiu X.-J."/>
            <person name="Liu H."/>
            <person name="Zhou S.-S."/>
            <person name="Jia K.-H."/>
            <person name="Nie S."/>
            <person name="Bao Y.-T."/>
            <person name="Zhang R.-G."/>
            <person name="Yun Q.-Z."/>
            <person name="Chai Y.-H."/>
            <person name="Lu J.-Y."/>
            <person name="Li Y."/>
            <person name="Zhao S.-W."/>
            <person name="Mao J.-F."/>
            <person name="Jia S.-G."/>
            <person name="Mao Y.-M."/>
        </authorList>
    </citation>
    <scope>NUCLEOTIDE SEQUENCE</scope>
    <source>
        <strain evidence="1">AT0</strain>
        <tissue evidence="1">Leaf</tissue>
    </source>
</reference>
<dbReference type="Proteomes" id="UP000813462">
    <property type="component" value="Unassembled WGS sequence"/>
</dbReference>
<protein>
    <submittedName>
        <fullName evidence="1">Uncharacterized protein</fullName>
    </submittedName>
</protein>
<sequence length="66" mass="7487">MIAERTMQNNSQAVSRFEVNTAEHVRVDGKHQACGNQGVDDLQVQHQNGEAARETLRLEMTCQQYN</sequence>